<sequence length="103" mass="11594">MSAISKFPATTSNPNIHFNLMTQKLNSLNSQLIVHMTHNHGVPTSNVPFITNNLSISHQPASGQRWCEPVVRTPLHHPLKNVKLFFLMPCLPISVKSSNTWRN</sequence>
<organism evidence="1 2">
    <name type="scientific">Hibiscus sabdariffa</name>
    <name type="common">roselle</name>
    <dbReference type="NCBI Taxonomy" id="183260"/>
    <lineage>
        <taxon>Eukaryota</taxon>
        <taxon>Viridiplantae</taxon>
        <taxon>Streptophyta</taxon>
        <taxon>Embryophyta</taxon>
        <taxon>Tracheophyta</taxon>
        <taxon>Spermatophyta</taxon>
        <taxon>Magnoliopsida</taxon>
        <taxon>eudicotyledons</taxon>
        <taxon>Gunneridae</taxon>
        <taxon>Pentapetalae</taxon>
        <taxon>rosids</taxon>
        <taxon>malvids</taxon>
        <taxon>Malvales</taxon>
        <taxon>Malvaceae</taxon>
        <taxon>Malvoideae</taxon>
        <taxon>Hibiscus</taxon>
    </lineage>
</organism>
<accession>A0ABR2SQM2</accession>
<proteinExistence type="predicted"/>
<evidence type="ECO:0000313" key="1">
    <source>
        <dbReference type="EMBL" id="KAK9027449.1"/>
    </source>
</evidence>
<evidence type="ECO:0000313" key="2">
    <source>
        <dbReference type="Proteomes" id="UP001396334"/>
    </source>
</evidence>
<dbReference type="EMBL" id="JBBPBN010000012">
    <property type="protein sequence ID" value="KAK9027449.1"/>
    <property type="molecule type" value="Genomic_DNA"/>
</dbReference>
<gene>
    <name evidence="1" type="ORF">V6N11_067285</name>
</gene>
<dbReference type="Proteomes" id="UP001396334">
    <property type="component" value="Unassembled WGS sequence"/>
</dbReference>
<keyword evidence="2" id="KW-1185">Reference proteome</keyword>
<protein>
    <submittedName>
        <fullName evidence="1">Uncharacterized protein</fullName>
    </submittedName>
</protein>
<name>A0ABR2SQM2_9ROSI</name>
<comment type="caution">
    <text evidence="1">The sequence shown here is derived from an EMBL/GenBank/DDBJ whole genome shotgun (WGS) entry which is preliminary data.</text>
</comment>
<reference evidence="1 2" key="1">
    <citation type="journal article" date="2024" name="G3 (Bethesda)">
        <title>Genome assembly of Hibiscus sabdariffa L. provides insights into metabolisms of medicinal natural products.</title>
        <authorList>
            <person name="Kim T."/>
        </authorList>
    </citation>
    <scope>NUCLEOTIDE SEQUENCE [LARGE SCALE GENOMIC DNA]</scope>
    <source>
        <strain evidence="1">TK-2024</strain>
        <tissue evidence="1">Old leaves</tissue>
    </source>
</reference>